<proteinExistence type="predicted"/>
<evidence type="ECO:0000256" key="1">
    <source>
        <dbReference type="SAM" id="Coils"/>
    </source>
</evidence>
<sequence length="86" mass="9390">MKLHVLSALLLGLWDVGSTTQHVRNRQIRSHDANCLDAVISTMSEDIGRLEAQLNALQNSAAEKNRKRSAFLAKLPANPRASANSP</sequence>
<comment type="caution">
    <text evidence="3">The sequence shown here is derived from an EMBL/GenBank/DDBJ whole genome shotgun (WGS) entry which is preliminary data.</text>
</comment>
<accession>A0ABD0JP19</accession>
<evidence type="ECO:0000313" key="4">
    <source>
        <dbReference type="Proteomes" id="UP001519460"/>
    </source>
</evidence>
<dbReference type="Proteomes" id="UP001519460">
    <property type="component" value="Unassembled WGS sequence"/>
</dbReference>
<dbReference type="AlphaFoldDB" id="A0ABD0JP19"/>
<feature type="non-terminal residue" evidence="3">
    <location>
        <position position="86"/>
    </location>
</feature>
<gene>
    <name evidence="3" type="ORF">BaRGS_00032296</name>
</gene>
<name>A0ABD0JP19_9CAEN</name>
<keyword evidence="4" id="KW-1185">Reference proteome</keyword>
<evidence type="ECO:0000256" key="2">
    <source>
        <dbReference type="SAM" id="SignalP"/>
    </source>
</evidence>
<feature type="signal peptide" evidence="2">
    <location>
        <begin position="1"/>
        <end position="19"/>
    </location>
</feature>
<feature type="chain" id="PRO_5044880179" evidence="2">
    <location>
        <begin position="20"/>
        <end position="86"/>
    </location>
</feature>
<reference evidence="3 4" key="1">
    <citation type="journal article" date="2023" name="Sci. Data">
        <title>Genome assembly of the Korean intertidal mud-creeper Batillaria attramentaria.</title>
        <authorList>
            <person name="Patra A.K."/>
            <person name="Ho P.T."/>
            <person name="Jun S."/>
            <person name="Lee S.J."/>
            <person name="Kim Y."/>
            <person name="Won Y.J."/>
        </authorList>
    </citation>
    <scope>NUCLEOTIDE SEQUENCE [LARGE SCALE GENOMIC DNA]</scope>
    <source>
        <strain evidence="3">Wonlab-2016</strain>
    </source>
</reference>
<evidence type="ECO:0000313" key="3">
    <source>
        <dbReference type="EMBL" id="KAK7476461.1"/>
    </source>
</evidence>
<dbReference type="EMBL" id="JACVVK020000375">
    <property type="protein sequence ID" value="KAK7476461.1"/>
    <property type="molecule type" value="Genomic_DNA"/>
</dbReference>
<organism evidence="3 4">
    <name type="scientific">Batillaria attramentaria</name>
    <dbReference type="NCBI Taxonomy" id="370345"/>
    <lineage>
        <taxon>Eukaryota</taxon>
        <taxon>Metazoa</taxon>
        <taxon>Spiralia</taxon>
        <taxon>Lophotrochozoa</taxon>
        <taxon>Mollusca</taxon>
        <taxon>Gastropoda</taxon>
        <taxon>Caenogastropoda</taxon>
        <taxon>Sorbeoconcha</taxon>
        <taxon>Cerithioidea</taxon>
        <taxon>Batillariidae</taxon>
        <taxon>Batillaria</taxon>
    </lineage>
</organism>
<keyword evidence="2" id="KW-0732">Signal</keyword>
<keyword evidence="1" id="KW-0175">Coiled coil</keyword>
<protein>
    <submittedName>
        <fullName evidence="3">Uncharacterized protein</fullName>
    </submittedName>
</protein>
<feature type="coiled-coil region" evidence="1">
    <location>
        <begin position="40"/>
        <end position="67"/>
    </location>
</feature>